<dbReference type="SUPFAM" id="SSF56925">
    <property type="entry name" value="OMPA-like"/>
    <property type="match status" value="1"/>
</dbReference>
<feature type="chain" id="PRO_5046034489" evidence="2">
    <location>
        <begin position="20"/>
        <end position="208"/>
    </location>
</feature>
<comment type="caution">
    <text evidence="4">The sequence shown here is derived from an EMBL/GenBank/DDBJ whole genome shotgun (WGS) entry which is preliminary data.</text>
</comment>
<dbReference type="RefSeq" id="WP_250590398.1">
    <property type="nucleotide sequence ID" value="NZ_JAMLJM010000001.1"/>
</dbReference>
<keyword evidence="1 2" id="KW-0732">Signal</keyword>
<feature type="domain" description="Outer membrane protein beta-barrel" evidence="3">
    <location>
        <begin position="8"/>
        <end position="208"/>
    </location>
</feature>
<accession>A0ABT0TK17</accession>
<proteinExistence type="predicted"/>
<evidence type="ECO:0000256" key="1">
    <source>
        <dbReference type="ARBA" id="ARBA00022729"/>
    </source>
</evidence>
<dbReference type="EMBL" id="JAMLJM010000001">
    <property type="protein sequence ID" value="MCL9807830.1"/>
    <property type="molecule type" value="Genomic_DNA"/>
</dbReference>
<organism evidence="4 5">
    <name type="scientific">Flavobacterium luminosum</name>
    <dbReference type="NCBI Taxonomy" id="2949086"/>
    <lineage>
        <taxon>Bacteria</taxon>
        <taxon>Pseudomonadati</taxon>
        <taxon>Bacteroidota</taxon>
        <taxon>Flavobacteriia</taxon>
        <taxon>Flavobacteriales</taxon>
        <taxon>Flavobacteriaceae</taxon>
        <taxon>Flavobacterium</taxon>
    </lineage>
</organism>
<gene>
    <name evidence="4" type="ORF">NAT50_00470</name>
</gene>
<dbReference type="InterPro" id="IPR027385">
    <property type="entry name" value="Beta-barrel_OMP"/>
</dbReference>
<evidence type="ECO:0000256" key="2">
    <source>
        <dbReference type="SAM" id="SignalP"/>
    </source>
</evidence>
<dbReference type="Pfam" id="PF13505">
    <property type="entry name" value="OMP_b-brl"/>
    <property type="match status" value="1"/>
</dbReference>
<reference evidence="4 5" key="1">
    <citation type="submission" date="2022-05" db="EMBL/GenBank/DDBJ databases">
        <title>Flavobacterium sp., isolated from activated sludge.</title>
        <authorList>
            <person name="Ran Q."/>
        </authorList>
    </citation>
    <scope>NUCLEOTIDE SEQUENCE [LARGE SCALE GENOMIC DNA]</scope>
    <source>
        <strain evidence="4 5">HXWNR70</strain>
    </source>
</reference>
<dbReference type="Gene3D" id="2.40.160.20">
    <property type="match status" value="1"/>
</dbReference>
<evidence type="ECO:0000259" key="3">
    <source>
        <dbReference type="Pfam" id="PF13505"/>
    </source>
</evidence>
<sequence>MKKLLFTAVAVFAFGFVNAQESSAEGFGKGSMFLSGTVSFGTNDLKSLDAKETSFVVAPKFGYFVSENIAVGVGLGFGNSQIKANSNNQKIENKTTSFGAFGRYYLKTSKFAPFAELNVNYANTNTEYVRFLGQVAPIGVNSPDIITFSANVAPGFNYFISDNFALETSVGIIGYSNSKMDVSGAKADSGFNIGLDLTNINFGLVYKF</sequence>
<evidence type="ECO:0000313" key="5">
    <source>
        <dbReference type="Proteomes" id="UP001317191"/>
    </source>
</evidence>
<protein>
    <submittedName>
        <fullName evidence="4">Porin family protein</fullName>
    </submittedName>
</protein>
<name>A0ABT0TK17_9FLAO</name>
<dbReference type="InterPro" id="IPR011250">
    <property type="entry name" value="OMP/PagP_B-barrel"/>
</dbReference>
<dbReference type="Proteomes" id="UP001317191">
    <property type="component" value="Unassembled WGS sequence"/>
</dbReference>
<keyword evidence="5" id="KW-1185">Reference proteome</keyword>
<feature type="signal peptide" evidence="2">
    <location>
        <begin position="1"/>
        <end position="19"/>
    </location>
</feature>
<evidence type="ECO:0000313" key="4">
    <source>
        <dbReference type="EMBL" id="MCL9807830.1"/>
    </source>
</evidence>